<accession>A0AAW2JWK1</accession>
<protein>
    <recommendedName>
        <fullName evidence="2">Retrovirus-related Pol polyprotein from transposon TNT 1-94</fullName>
    </recommendedName>
</protein>
<gene>
    <name evidence="1" type="ORF">Sradi_6544700</name>
</gene>
<proteinExistence type="predicted"/>
<name>A0AAW2JWK1_SESRA</name>
<dbReference type="EMBL" id="JACGWJ010000031">
    <property type="protein sequence ID" value="KAL0298849.1"/>
    <property type="molecule type" value="Genomic_DNA"/>
</dbReference>
<evidence type="ECO:0008006" key="2">
    <source>
        <dbReference type="Google" id="ProtNLM"/>
    </source>
</evidence>
<dbReference type="AlphaFoldDB" id="A0AAW2JWK1"/>
<comment type="caution">
    <text evidence="1">The sequence shown here is derived from an EMBL/GenBank/DDBJ whole genome shotgun (WGS) entry which is preliminary data.</text>
</comment>
<reference evidence="1" key="2">
    <citation type="journal article" date="2024" name="Plant">
        <title>Genomic evolution and insights into agronomic trait innovations of Sesamum species.</title>
        <authorList>
            <person name="Miao H."/>
            <person name="Wang L."/>
            <person name="Qu L."/>
            <person name="Liu H."/>
            <person name="Sun Y."/>
            <person name="Le M."/>
            <person name="Wang Q."/>
            <person name="Wei S."/>
            <person name="Zheng Y."/>
            <person name="Lin W."/>
            <person name="Duan Y."/>
            <person name="Cao H."/>
            <person name="Xiong S."/>
            <person name="Wang X."/>
            <person name="Wei L."/>
            <person name="Li C."/>
            <person name="Ma Q."/>
            <person name="Ju M."/>
            <person name="Zhao R."/>
            <person name="Li G."/>
            <person name="Mu C."/>
            <person name="Tian Q."/>
            <person name="Mei H."/>
            <person name="Zhang T."/>
            <person name="Gao T."/>
            <person name="Zhang H."/>
        </authorList>
    </citation>
    <scope>NUCLEOTIDE SEQUENCE</scope>
    <source>
        <strain evidence="1">G02</strain>
    </source>
</reference>
<dbReference type="Pfam" id="PF14223">
    <property type="entry name" value="Retrotran_gag_2"/>
    <property type="match status" value="1"/>
</dbReference>
<reference evidence="1" key="1">
    <citation type="submission" date="2020-06" db="EMBL/GenBank/DDBJ databases">
        <authorList>
            <person name="Li T."/>
            <person name="Hu X."/>
            <person name="Zhang T."/>
            <person name="Song X."/>
            <person name="Zhang H."/>
            <person name="Dai N."/>
            <person name="Sheng W."/>
            <person name="Hou X."/>
            <person name="Wei L."/>
        </authorList>
    </citation>
    <scope>NUCLEOTIDE SEQUENCE</scope>
    <source>
        <strain evidence="1">G02</strain>
        <tissue evidence="1">Leaf</tissue>
    </source>
</reference>
<organism evidence="1">
    <name type="scientific">Sesamum radiatum</name>
    <name type="common">Black benniseed</name>
    <dbReference type="NCBI Taxonomy" id="300843"/>
    <lineage>
        <taxon>Eukaryota</taxon>
        <taxon>Viridiplantae</taxon>
        <taxon>Streptophyta</taxon>
        <taxon>Embryophyta</taxon>
        <taxon>Tracheophyta</taxon>
        <taxon>Spermatophyta</taxon>
        <taxon>Magnoliopsida</taxon>
        <taxon>eudicotyledons</taxon>
        <taxon>Gunneridae</taxon>
        <taxon>Pentapetalae</taxon>
        <taxon>asterids</taxon>
        <taxon>lamiids</taxon>
        <taxon>Lamiales</taxon>
        <taxon>Pedaliaceae</taxon>
        <taxon>Sesamum</taxon>
    </lineage>
</organism>
<evidence type="ECO:0000313" key="1">
    <source>
        <dbReference type="EMBL" id="KAL0298849.1"/>
    </source>
</evidence>
<sequence>MHRMKELYAITEYHIRYAVMKVFFGMIMIKGSSVREHGVMILSLVEKLKDLQADFSEEETYVDFILQSLSPSFDQFTISYNMNGLEESLHELIDILVKYEAMIEKFYTVSTSGRGLNL</sequence>